<proteinExistence type="predicted"/>
<protein>
    <submittedName>
        <fullName evidence="1">Uncharacterized protein</fullName>
    </submittedName>
</protein>
<name>A0A9W9IEX6_9EURO</name>
<reference evidence="1" key="1">
    <citation type="submission" date="2022-11" db="EMBL/GenBank/DDBJ databases">
        <authorList>
            <person name="Petersen C."/>
        </authorList>
    </citation>
    <scope>NUCLEOTIDE SEQUENCE</scope>
    <source>
        <strain evidence="1">IBT 21917</strain>
    </source>
</reference>
<dbReference type="EMBL" id="JAPQKO010000003">
    <property type="protein sequence ID" value="KAJ5172397.1"/>
    <property type="molecule type" value="Genomic_DNA"/>
</dbReference>
<keyword evidence="2" id="KW-1185">Reference proteome</keyword>
<reference evidence="1" key="2">
    <citation type="journal article" date="2023" name="IMA Fungus">
        <title>Comparative genomic study of the Penicillium genus elucidates a diverse pangenome and 15 lateral gene transfer events.</title>
        <authorList>
            <person name="Petersen C."/>
            <person name="Sorensen T."/>
            <person name="Nielsen M.R."/>
            <person name="Sondergaard T.E."/>
            <person name="Sorensen J.L."/>
            <person name="Fitzpatrick D.A."/>
            <person name="Frisvad J.C."/>
            <person name="Nielsen K.L."/>
        </authorList>
    </citation>
    <scope>NUCLEOTIDE SEQUENCE</scope>
    <source>
        <strain evidence="1">IBT 21917</strain>
    </source>
</reference>
<evidence type="ECO:0000313" key="2">
    <source>
        <dbReference type="Proteomes" id="UP001146351"/>
    </source>
</evidence>
<dbReference type="AlphaFoldDB" id="A0A9W9IEX6"/>
<organism evidence="1 2">
    <name type="scientific">Penicillium capsulatum</name>
    <dbReference type="NCBI Taxonomy" id="69766"/>
    <lineage>
        <taxon>Eukaryota</taxon>
        <taxon>Fungi</taxon>
        <taxon>Dikarya</taxon>
        <taxon>Ascomycota</taxon>
        <taxon>Pezizomycotina</taxon>
        <taxon>Eurotiomycetes</taxon>
        <taxon>Eurotiomycetidae</taxon>
        <taxon>Eurotiales</taxon>
        <taxon>Aspergillaceae</taxon>
        <taxon>Penicillium</taxon>
    </lineage>
</organism>
<comment type="caution">
    <text evidence="1">The sequence shown here is derived from an EMBL/GenBank/DDBJ whole genome shotgun (WGS) entry which is preliminary data.</text>
</comment>
<gene>
    <name evidence="1" type="ORF">N7492_004990</name>
</gene>
<sequence length="268" mass="29476">MISKAVMDLPIILLASEYSKYHSCQSITVVSKALGPEYIETSCRKLHSTGSSIALADPGPLSWLRTNRQIYTEAQTVVYESLSLHFCDPRLLETMQLQRTPTQKLQYETFRSLSFCLQVELVHDKSEGYRFATNVEYGVRWWSRIIKDDHGGQAVDSGVGVAGGRVHPHASFTGDHENMRKLVNDLLDERPLGMFKGGRPKSGGDRLRAAGYRAQPGQAAAISGPVLVQAEGRLGKLSEGFSHRGDQNADVCRAPVMALRCSTSGNPL</sequence>
<accession>A0A9W9IEX6</accession>
<evidence type="ECO:0000313" key="1">
    <source>
        <dbReference type="EMBL" id="KAJ5172397.1"/>
    </source>
</evidence>
<dbReference type="Proteomes" id="UP001146351">
    <property type="component" value="Unassembled WGS sequence"/>
</dbReference>
<dbReference type="OrthoDB" id="4368674at2759"/>